<dbReference type="InterPro" id="IPR052165">
    <property type="entry name" value="Membrane_assoc_protease"/>
</dbReference>
<comment type="subcellular location">
    <subcellularLocation>
        <location evidence="1">Membrane</location>
        <topology evidence="1">Multi-pass membrane protein</topology>
    </subcellularLocation>
</comment>
<accession>A0A381J6I2</accession>
<dbReference type="GO" id="GO:0005886">
    <property type="term" value="C:plasma membrane"/>
    <property type="evidence" value="ECO:0007669"/>
    <property type="project" value="TreeGrafter"/>
</dbReference>
<dbReference type="AlphaFoldDB" id="A0A381J6I2"/>
<dbReference type="PANTHER" id="PTHR33507:SF3">
    <property type="entry name" value="INNER MEMBRANE PROTEIN YBBJ"/>
    <property type="match status" value="1"/>
</dbReference>
<keyword evidence="8" id="KW-1185">Reference proteome</keyword>
<evidence type="ECO:0000256" key="4">
    <source>
        <dbReference type="ARBA" id="ARBA00023136"/>
    </source>
</evidence>
<dbReference type="PANTHER" id="PTHR33507">
    <property type="entry name" value="INNER MEMBRANE PROTEIN YBBJ"/>
    <property type="match status" value="1"/>
</dbReference>
<dbReference type="EMBL" id="UFWZ01000001">
    <property type="protein sequence ID" value="SUY46894.1"/>
    <property type="molecule type" value="Genomic_DNA"/>
</dbReference>
<keyword evidence="4 5" id="KW-0472">Membrane</keyword>
<feature type="domain" description="NfeD-like C-terminal" evidence="6">
    <location>
        <begin position="84"/>
        <end position="141"/>
    </location>
</feature>
<proteinExistence type="predicted"/>
<sequence>MSGNIIMWLIIASVALVIDLLTSSLLFVWFTVGGMVAIIAAVIGLSLSIQFILFLSISLILIFTVYPIIKNKMKNTKVLNSQVNEYIGKEFISQKEIDREIEAHVKIKGVYWTVKNIGNKNIEKDEKFKVESMDGNKILIKSID</sequence>
<name>A0A381J6I2_9CLOT</name>
<dbReference type="InterPro" id="IPR012340">
    <property type="entry name" value="NA-bd_OB-fold"/>
</dbReference>
<evidence type="ECO:0000256" key="5">
    <source>
        <dbReference type="SAM" id="Phobius"/>
    </source>
</evidence>
<evidence type="ECO:0000313" key="8">
    <source>
        <dbReference type="Proteomes" id="UP000254664"/>
    </source>
</evidence>
<dbReference type="OrthoDB" id="1726749at2"/>
<reference evidence="7 8" key="1">
    <citation type="submission" date="2018-06" db="EMBL/GenBank/DDBJ databases">
        <authorList>
            <consortium name="Pathogen Informatics"/>
            <person name="Doyle S."/>
        </authorList>
    </citation>
    <scope>NUCLEOTIDE SEQUENCE [LARGE SCALE GENOMIC DNA]</scope>
    <source>
        <strain evidence="7 8">NCTC9836</strain>
    </source>
</reference>
<evidence type="ECO:0000256" key="1">
    <source>
        <dbReference type="ARBA" id="ARBA00004141"/>
    </source>
</evidence>
<evidence type="ECO:0000313" key="7">
    <source>
        <dbReference type="EMBL" id="SUY46894.1"/>
    </source>
</evidence>
<feature type="transmembrane region" description="Helical" evidence="5">
    <location>
        <begin position="36"/>
        <end position="69"/>
    </location>
</feature>
<organism evidence="7 8">
    <name type="scientific">Clostridium putrefaciens</name>
    <dbReference type="NCBI Taxonomy" id="99675"/>
    <lineage>
        <taxon>Bacteria</taxon>
        <taxon>Bacillati</taxon>
        <taxon>Bacillota</taxon>
        <taxon>Clostridia</taxon>
        <taxon>Eubacteriales</taxon>
        <taxon>Clostridiaceae</taxon>
        <taxon>Clostridium</taxon>
    </lineage>
</organism>
<dbReference type="InterPro" id="IPR002810">
    <property type="entry name" value="NfeD-like_C"/>
</dbReference>
<keyword evidence="3 5" id="KW-1133">Transmembrane helix</keyword>
<evidence type="ECO:0000256" key="2">
    <source>
        <dbReference type="ARBA" id="ARBA00022692"/>
    </source>
</evidence>
<dbReference type="RefSeq" id="WP_115640909.1">
    <property type="nucleotide sequence ID" value="NZ_UFWZ01000001.1"/>
</dbReference>
<evidence type="ECO:0000256" key="3">
    <source>
        <dbReference type="ARBA" id="ARBA00022989"/>
    </source>
</evidence>
<keyword evidence="2 5" id="KW-0812">Transmembrane</keyword>
<evidence type="ECO:0000259" key="6">
    <source>
        <dbReference type="Pfam" id="PF01957"/>
    </source>
</evidence>
<dbReference type="Pfam" id="PF01957">
    <property type="entry name" value="NfeD"/>
    <property type="match status" value="1"/>
</dbReference>
<gene>
    <name evidence="7" type="ORF">NCTC9836_01206</name>
</gene>
<dbReference type="Proteomes" id="UP000254664">
    <property type="component" value="Unassembled WGS sequence"/>
</dbReference>
<protein>
    <submittedName>
        <fullName evidence="7">Nodulation efficiency protein D</fullName>
    </submittedName>
</protein>
<dbReference type="Gene3D" id="2.40.50.140">
    <property type="entry name" value="Nucleic acid-binding proteins"/>
    <property type="match status" value="1"/>
</dbReference>